<dbReference type="Proteomes" id="UP001302745">
    <property type="component" value="Unassembled WGS sequence"/>
</dbReference>
<proteinExistence type="predicted"/>
<gene>
    <name evidence="2" type="ORF">C8A00DRAFT_38930</name>
</gene>
<name>A0AAN6ZSJ5_9PEZI</name>
<sequence length="359" mass="40831">MPALWETETEIGRRLMEAWRDEGSSVFIVTRSFEVYQELEKLNSESTCRWLSVSAPSENDDAKSISTIQEDSTAPDIGVLCLGTPQFSEHLKERHSIHNLGPKLFMSLPKQYYIQKPIQFNISFPVPYFSRHGLVNLEYLRNLASEGFHSDMLKPLLPHCFEVRGFPEARGVYISVVHLDAIVERLGLRVEDEYDFDAADTSLDEYTYQGWYLLAPNPSSRLFPVKRTTNQVLTLPLPSPLATYTPLRTLLEDHFEAKTFLDSQVVHDAEKLFAAAETAEPGGGCCCRTPAADRLLLEIKEKRRADETSAWIREQEEDRRVRRRSRGRRRGGMDNRADITPTEFGTGAAGASVDRDAWE</sequence>
<dbReference type="AlphaFoldDB" id="A0AAN6ZSJ5"/>
<accession>A0AAN6ZSJ5</accession>
<reference evidence="2" key="1">
    <citation type="journal article" date="2023" name="Mol. Phylogenet. Evol.">
        <title>Genome-scale phylogeny and comparative genomics of the fungal order Sordariales.</title>
        <authorList>
            <person name="Hensen N."/>
            <person name="Bonometti L."/>
            <person name="Westerberg I."/>
            <person name="Brannstrom I.O."/>
            <person name="Guillou S."/>
            <person name="Cros-Aarteil S."/>
            <person name="Calhoun S."/>
            <person name="Haridas S."/>
            <person name="Kuo A."/>
            <person name="Mondo S."/>
            <person name="Pangilinan J."/>
            <person name="Riley R."/>
            <person name="LaButti K."/>
            <person name="Andreopoulos B."/>
            <person name="Lipzen A."/>
            <person name="Chen C."/>
            <person name="Yan M."/>
            <person name="Daum C."/>
            <person name="Ng V."/>
            <person name="Clum A."/>
            <person name="Steindorff A."/>
            <person name="Ohm R.A."/>
            <person name="Martin F."/>
            <person name="Silar P."/>
            <person name="Natvig D.O."/>
            <person name="Lalanne C."/>
            <person name="Gautier V."/>
            <person name="Ament-Velasquez S.L."/>
            <person name="Kruys A."/>
            <person name="Hutchinson M.I."/>
            <person name="Powell A.J."/>
            <person name="Barry K."/>
            <person name="Miller A.N."/>
            <person name="Grigoriev I.V."/>
            <person name="Debuchy R."/>
            <person name="Gladieux P."/>
            <person name="Hiltunen Thoren M."/>
            <person name="Johannesson H."/>
        </authorList>
    </citation>
    <scope>NUCLEOTIDE SEQUENCE</scope>
    <source>
        <strain evidence="2">CBS 538.74</strain>
    </source>
</reference>
<feature type="compositionally biased region" description="Basic residues" evidence="1">
    <location>
        <begin position="321"/>
        <end position="330"/>
    </location>
</feature>
<evidence type="ECO:0000256" key="1">
    <source>
        <dbReference type="SAM" id="MobiDB-lite"/>
    </source>
</evidence>
<reference evidence="2" key="2">
    <citation type="submission" date="2023-05" db="EMBL/GenBank/DDBJ databases">
        <authorList>
            <consortium name="Lawrence Berkeley National Laboratory"/>
            <person name="Steindorff A."/>
            <person name="Hensen N."/>
            <person name="Bonometti L."/>
            <person name="Westerberg I."/>
            <person name="Brannstrom I.O."/>
            <person name="Guillou S."/>
            <person name="Cros-Aarteil S."/>
            <person name="Calhoun S."/>
            <person name="Haridas S."/>
            <person name="Kuo A."/>
            <person name="Mondo S."/>
            <person name="Pangilinan J."/>
            <person name="Riley R."/>
            <person name="Labutti K."/>
            <person name="Andreopoulos B."/>
            <person name="Lipzen A."/>
            <person name="Chen C."/>
            <person name="Yanf M."/>
            <person name="Daum C."/>
            <person name="Ng V."/>
            <person name="Clum A."/>
            <person name="Ohm R."/>
            <person name="Martin F."/>
            <person name="Silar P."/>
            <person name="Natvig D."/>
            <person name="Lalanne C."/>
            <person name="Gautier V."/>
            <person name="Ament-Velasquez S.L."/>
            <person name="Kruys A."/>
            <person name="Hutchinson M.I."/>
            <person name="Powell A.J."/>
            <person name="Barry K."/>
            <person name="Miller A.N."/>
            <person name="Grigoriev I.V."/>
            <person name="Debuchy R."/>
            <person name="Gladieux P."/>
            <person name="Thoren M.H."/>
            <person name="Johannesson H."/>
        </authorList>
    </citation>
    <scope>NUCLEOTIDE SEQUENCE</scope>
    <source>
        <strain evidence="2">CBS 538.74</strain>
    </source>
</reference>
<evidence type="ECO:0000313" key="3">
    <source>
        <dbReference type="Proteomes" id="UP001302745"/>
    </source>
</evidence>
<feature type="region of interest" description="Disordered" evidence="1">
    <location>
        <begin position="315"/>
        <end position="359"/>
    </location>
</feature>
<protein>
    <submittedName>
        <fullName evidence="2">Uncharacterized protein</fullName>
    </submittedName>
</protein>
<dbReference type="EMBL" id="MU857356">
    <property type="protein sequence ID" value="KAK4148494.1"/>
    <property type="molecule type" value="Genomic_DNA"/>
</dbReference>
<organism evidence="2 3">
    <name type="scientific">Chaetomidium leptoderma</name>
    <dbReference type="NCBI Taxonomy" id="669021"/>
    <lineage>
        <taxon>Eukaryota</taxon>
        <taxon>Fungi</taxon>
        <taxon>Dikarya</taxon>
        <taxon>Ascomycota</taxon>
        <taxon>Pezizomycotina</taxon>
        <taxon>Sordariomycetes</taxon>
        <taxon>Sordariomycetidae</taxon>
        <taxon>Sordariales</taxon>
        <taxon>Chaetomiaceae</taxon>
        <taxon>Chaetomidium</taxon>
    </lineage>
</organism>
<comment type="caution">
    <text evidence="2">The sequence shown here is derived from an EMBL/GenBank/DDBJ whole genome shotgun (WGS) entry which is preliminary data.</text>
</comment>
<evidence type="ECO:0000313" key="2">
    <source>
        <dbReference type="EMBL" id="KAK4148494.1"/>
    </source>
</evidence>
<keyword evidence="3" id="KW-1185">Reference proteome</keyword>